<proteinExistence type="inferred from homology"/>
<gene>
    <name evidence="12" type="ORF">LOD99_13055</name>
</gene>
<accession>A0AAV7JAR0</accession>
<dbReference type="GO" id="GO:0005737">
    <property type="term" value="C:cytoplasm"/>
    <property type="evidence" value="ECO:0007669"/>
    <property type="project" value="TreeGrafter"/>
</dbReference>
<evidence type="ECO:0000256" key="6">
    <source>
        <dbReference type="ARBA" id="ARBA00022741"/>
    </source>
</evidence>
<dbReference type="GO" id="GO:0046654">
    <property type="term" value="P:tetrahydrofolate biosynthetic process"/>
    <property type="evidence" value="ECO:0007669"/>
    <property type="project" value="InterPro"/>
</dbReference>
<dbReference type="Gene3D" id="1.10.286.10">
    <property type="match status" value="1"/>
</dbReference>
<keyword evidence="6" id="KW-0547">Nucleotide-binding</keyword>
<dbReference type="EMBL" id="JAKMXF010000365">
    <property type="protein sequence ID" value="KAI6645792.1"/>
    <property type="molecule type" value="Genomic_DNA"/>
</dbReference>
<dbReference type="Proteomes" id="UP001165289">
    <property type="component" value="Unassembled WGS sequence"/>
</dbReference>
<evidence type="ECO:0000313" key="12">
    <source>
        <dbReference type="EMBL" id="KAI6645792.1"/>
    </source>
</evidence>
<dbReference type="Pfam" id="PF01227">
    <property type="entry name" value="GTP_cyclohydroI"/>
    <property type="match status" value="1"/>
</dbReference>
<name>A0AAV7JAR0_9METZ</name>
<dbReference type="InterPro" id="IPR001474">
    <property type="entry name" value="GTP_CycHdrlase_I"/>
</dbReference>
<evidence type="ECO:0000313" key="13">
    <source>
        <dbReference type="Proteomes" id="UP001165289"/>
    </source>
</evidence>
<dbReference type="CDD" id="cd00642">
    <property type="entry name" value="GTP_cyclohydro1"/>
    <property type="match status" value="1"/>
</dbReference>
<sequence>MSRIFDVDEDNIESTDPTVTALTKSYLDIIKAVGEDPNREGLVKTPARAAKAFQFFTHGYSETVQTVVNDAIFSVDYDQMVILKDIEIFSLCEHHLVPFFGKVSVGYLPNKKVLGLSKLARIIEIFSRRLQIQEQLTKQIAEAIVEAIQPAGVGVVIEAKHMCMLMRGVEKVSSNALTSMMLGEFRENSKTRDEFLTLISRNQKQ</sequence>
<dbReference type="NCBIfam" id="NF006826">
    <property type="entry name" value="PRK09347.1-3"/>
    <property type="match status" value="1"/>
</dbReference>
<dbReference type="NCBIfam" id="NF006825">
    <property type="entry name" value="PRK09347.1-2"/>
    <property type="match status" value="1"/>
</dbReference>
<reference evidence="12 13" key="1">
    <citation type="journal article" date="2023" name="BMC Biol.">
        <title>The compact genome of the sponge Oopsacas minuta (Hexactinellida) is lacking key metazoan core genes.</title>
        <authorList>
            <person name="Santini S."/>
            <person name="Schenkelaars Q."/>
            <person name="Jourda C."/>
            <person name="Duchesne M."/>
            <person name="Belahbib H."/>
            <person name="Rocher C."/>
            <person name="Selva M."/>
            <person name="Riesgo A."/>
            <person name="Vervoort M."/>
            <person name="Leys S.P."/>
            <person name="Kodjabachian L."/>
            <person name="Le Bivic A."/>
            <person name="Borchiellini C."/>
            <person name="Claverie J.M."/>
            <person name="Renard E."/>
        </authorList>
    </citation>
    <scope>NUCLEOTIDE SEQUENCE [LARGE SCALE GENOMIC DNA]</scope>
    <source>
        <strain evidence="12">SPO-2</strain>
    </source>
</reference>
<dbReference type="GO" id="GO:0003934">
    <property type="term" value="F:GTP cyclohydrolase I activity"/>
    <property type="evidence" value="ECO:0007669"/>
    <property type="project" value="UniProtKB-EC"/>
</dbReference>
<dbReference type="PROSITE" id="PS00859">
    <property type="entry name" value="GTP_CYCLOHYDROL_1_1"/>
    <property type="match status" value="1"/>
</dbReference>
<keyword evidence="7" id="KW-0378">Hydrolase</keyword>
<dbReference type="GO" id="GO:0008270">
    <property type="term" value="F:zinc ion binding"/>
    <property type="evidence" value="ECO:0007669"/>
    <property type="project" value="TreeGrafter"/>
</dbReference>
<dbReference type="FunFam" id="1.10.286.10:FF:000003">
    <property type="entry name" value="GTP cyclohydrolase 1"/>
    <property type="match status" value="1"/>
</dbReference>
<evidence type="ECO:0000256" key="4">
    <source>
        <dbReference type="ARBA" id="ARBA00012715"/>
    </source>
</evidence>
<keyword evidence="8" id="KW-0783">Tetrahydrobiopterin biosynthesis</keyword>
<dbReference type="GO" id="GO:0005525">
    <property type="term" value="F:GTP binding"/>
    <property type="evidence" value="ECO:0007669"/>
    <property type="project" value="UniProtKB-KW"/>
</dbReference>
<evidence type="ECO:0000256" key="3">
    <source>
        <dbReference type="ARBA" id="ARBA00008085"/>
    </source>
</evidence>
<dbReference type="PANTHER" id="PTHR11109:SF7">
    <property type="entry name" value="GTP CYCLOHYDROLASE 1"/>
    <property type="match status" value="1"/>
</dbReference>
<evidence type="ECO:0000256" key="2">
    <source>
        <dbReference type="ARBA" id="ARBA00005080"/>
    </source>
</evidence>
<dbReference type="NCBIfam" id="TIGR00063">
    <property type="entry name" value="folE"/>
    <property type="match status" value="1"/>
</dbReference>
<dbReference type="Gene3D" id="3.30.1130.10">
    <property type="match status" value="1"/>
</dbReference>
<dbReference type="InterPro" id="IPR020602">
    <property type="entry name" value="GTP_CycHdrlase_I_dom"/>
</dbReference>
<comment type="caution">
    <text evidence="12">The sequence shown here is derived from an EMBL/GenBank/DDBJ whole genome shotgun (WGS) entry which is preliminary data.</text>
</comment>
<dbReference type="PANTHER" id="PTHR11109">
    <property type="entry name" value="GTP CYCLOHYDROLASE I"/>
    <property type="match status" value="1"/>
</dbReference>
<comment type="similarity">
    <text evidence="3">Belongs to the GTP cyclohydrolase I family.</text>
</comment>
<dbReference type="SUPFAM" id="SSF55620">
    <property type="entry name" value="Tetrahydrobiopterin biosynthesis enzymes-like"/>
    <property type="match status" value="1"/>
</dbReference>
<dbReference type="HAMAP" id="MF_00223">
    <property type="entry name" value="FolE"/>
    <property type="match status" value="1"/>
</dbReference>
<evidence type="ECO:0000256" key="7">
    <source>
        <dbReference type="ARBA" id="ARBA00022801"/>
    </source>
</evidence>
<organism evidence="12 13">
    <name type="scientific">Oopsacas minuta</name>
    <dbReference type="NCBI Taxonomy" id="111878"/>
    <lineage>
        <taxon>Eukaryota</taxon>
        <taxon>Metazoa</taxon>
        <taxon>Porifera</taxon>
        <taxon>Hexactinellida</taxon>
        <taxon>Hexasterophora</taxon>
        <taxon>Lyssacinosida</taxon>
        <taxon>Leucopsacidae</taxon>
        <taxon>Oopsacas</taxon>
    </lineage>
</organism>
<comment type="pathway">
    <text evidence="2">Cofactor biosynthesis; 7,8-dihydroneopterin triphosphate biosynthesis; 7,8-dihydroneopterin triphosphate from GTP: step 1/1.</text>
</comment>
<comment type="catalytic activity">
    <reaction evidence="1">
        <text>GTP + H2O = 7,8-dihydroneopterin 3'-triphosphate + formate + H(+)</text>
        <dbReference type="Rhea" id="RHEA:17473"/>
        <dbReference type="ChEBI" id="CHEBI:15377"/>
        <dbReference type="ChEBI" id="CHEBI:15378"/>
        <dbReference type="ChEBI" id="CHEBI:15740"/>
        <dbReference type="ChEBI" id="CHEBI:37565"/>
        <dbReference type="ChEBI" id="CHEBI:58462"/>
        <dbReference type="EC" id="3.5.4.16"/>
    </reaction>
</comment>
<keyword evidence="9" id="KW-0342">GTP-binding</keyword>
<keyword evidence="13" id="KW-1185">Reference proteome</keyword>
<dbReference type="InterPro" id="IPR043133">
    <property type="entry name" value="GTP-CH-I_C/QueF"/>
</dbReference>
<dbReference type="InterPro" id="IPR043134">
    <property type="entry name" value="GTP-CH-I_N"/>
</dbReference>
<evidence type="ECO:0000256" key="1">
    <source>
        <dbReference type="ARBA" id="ARBA00001052"/>
    </source>
</evidence>
<dbReference type="EC" id="3.5.4.16" evidence="4"/>
<dbReference type="FunFam" id="3.30.1130.10:FF:000012">
    <property type="entry name" value="GTP cyclohydrolase 1"/>
    <property type="match status" value="1"/>
</dbReference>
<feature type="domain" description="GTP cyclohydrolase I" evidence="11">
    <location>
        <begin position="25"/>
        <end position="199"/>
    </location>
</feature>
<dbReference type="AlphaFoldDB" id="A0AAV7JAR0"/>
<evidence type="ECO:0000256" key="9">
    <source>
        <dbReference type="ARBA" id="ARBA00023134"/>
    </source>
</evidence>
<evidence type="ECO:0000259" key="11">
    <source>
        <dbReference type="Pfam" id="PF01227"/>
    </source>
</evidence>
<protein>
    <recommendedName>
        <fullName evidence="5">GTP cyclohydrolase 1</fullName>
        <ecNumber evidence="4">3.5.4.16</ecNumber>
    </recommendedName>
    <alternativeName>
        <fullName evidence="10">GTP cyclohydrolase I</fullName>
    </alternativeName>
</protein>
<dbReference type="GO" id="GO:0006729">
    <property type="term" value="P:tetrahydrobiopterin biosynthetic process"/>
    <property type="evidence" value="ECO:0007669"/>
    <property type="project" value="UniProtKB-KW"/>
</dbReference>
<evidence type="ECO:0000256" key="10">
    <source>
        <dbReference type="ARBA" id="ARBA00030854"/>
    </source>
</evidence>
<evidence type="ECO:0000256" key="8">
    <source>
        <dbReference type="ARBA" id="ARBA00023007"/>
    </source>
</evidence>
<evidence type="ECO:0000256" key="5">
    <source>
        <dbReference type="ARBA" id="ARBA00017272"/>
    </source>
</evidence>
<dbReference type="InterPro" id="IPR018234">
    <property type="entry name" value="GTP_CycHdrlase_I_CS"/>
</dbReference>